<dbReference type="PRINTS" id="PR00830">
    <property type="entry name" value="ENDOLAPTASE"/>
</dbReference>
<dbReference type="EMBL" id="SJPP01000001">
    <property type="protein sequence ID" value="TWU13010.1"/>
    <property type="molecule type" value="Genomic_DNA"/>
</dbReference>
<gene>
    <name evidence="5" type="primary">lon</name>
    <name evidence="5" type="ORF">CA54_18360</name>
</gene>
<keyword evidence="1" id="KW-0720">Serine protease</keyword>
<dbReference type="AlphaFoldDB" id="A0A5C6BLL7"/>
<dbReference type="InterPro" id="IPR020568">
    <property type="entry name" value="Ribosomal_Su5_D2-typ_SF"/>
</dbReference>
<evidence type="ECO:0000313" key="6">
    <source>
        <dbReference type="Proteomes" id="UP000320735"/>
    </source>
</evidence>
<dbReference type="RefSeq" id="WP_146370405.1">
    <property type="nucleotide sequence ID" value="NZ_SJPP01000001.1"/>
</dbReference>
<feature type="signal peptide" evidence="3">
    <location>
        <begin position="1"/>
        <end position="24"/>
    </location>
</feature>
<evidence type="ECO:0000313" key="5">
    <source>
        <dbReference type="EMBL" id="TWU13010.1"/>
    </source>
</evidence>
<accession>A0A5C6BLL7</accession>
<organism evidence="5 6">
    <name type="scientific">Symmachiella macrocystis</name>
    <dbReference type="NCBI Taxonomy" id="2527985"/>
    <lineage>
        <taxon>Bacteria</taxon>
        <taxon>Pseudomonadati</taxon>
        <taxon>Planctomycetota</taxon>
        <taxon>Planctomycetia</taxon>
        <taxon>Planctomycetales</taxon>
        <taxon>Planctomycetaceae</taxon>
        <taxon>Symmachiella</taxon>
    </lineage>
</organism>
<dbReference type="GO" id="GO:0004252">
    <property type="term" value="F:serine-type endopeptidase activity"/>
    <property type="evidence" value="ECO:0007669"/>
    <property type="project" value="UniProtKB-UniRule"/>
</dbReference>
<feature type="active site" evidence="1">
    <location>
        <position position="124"/>
    </location>
</feature>
<name>A0A5C6BLL7_9PLAN</name>
<dbReference type="InterPro" id="IPR027065">
    <property type="entry name" value="Lon_Prtase"/>
</dbReference>
<dbReference type="GO" id="GO:0004176">
    <property type="term" value="F:ATP-dependent peptidase activity"/>
    <property type="evidence" value="ECO:0007669"/>
    <property type="project" value="UniProtKB-UniRule"/>
</dbReference>
<feature type="active site" evidence="1">
    <location>
        <position position="167"/>
    </location>
</feature>
<keyword evidence="6" id="KW-1185">Reference proteome</keyword>
<dbReference type="InterPro" id="IPR014721">
    <property type="entry name" value="Ribsml_uS5_D2-typ_fold_subgr"/>
</dbReference>
<keyword evidence="1 5" id="KW-0378">Hydrolase</keyword>
<dbReference type="GO" id="GO:0005524">
    <property type="term" value="F:ATP binding"/>
    <property type="evidence" value="ECO:0007669"/>
    <property type="project" value="InterPro"/>
</dbReference>
<dbReference type="Pfam" id="PF05362">
    <property type="entry name" value="Lon_C"/>
    <property type="match status" value="1"/>
</dbReference>
<dbReference type="Gene3D" id="3.30.230.10">
    <property type="match status" value="1"/>
</dbReference>
<dbReference type="PROSITE" id="PS51786">
    <property type="entry name" value="LON_PROTEOLYTIC"/>
    <property type="match status" value="1"/>
</dbReference>
<dbReference type="InterPro" id="IPR008269">
    <property type="entry name" value="Lon_proteolytic"/>
</dbReference>
<evidence type="ECO:0000259" key="4">
    <source>
        <dbReference type="PROSITE" id="PS51786"/>
    </source>
</evidence>
<feature type="domain" description="Lon proteolytic" evidence="4">
    <location>
        <begin position="120"/>
        <end position="226"/>
    </location>
</feature>
<dbReference type="PANTHER" id="PTHR10046">
    <property type="entry name" value="ATP DEPENDENT LON PROTEASE FAMILY MEMBER"/>
    <property type="match status" value="1"/>
</dbReference>
<feature type="chain" id="PRO_5023065905" description="endopeptidase La" evidence="3">
    <location>
        <begin position="25"/>
        <end position="656"/>
    </location>
</feature>
<feature type="region of interest" description="Disordered" evidence="2">
    <location>
        <begin position="632"/>
        <end position="656"/>
    </location>
</feature>
<comment type="catalytic activity">
    <reaction evidence="1">
        <text>Hydrolysis of proteins in presence of ATP.</text>
        <dbReference type="EC" id="3.4.21.53"/>
    </reaction>
</comment>
<comment type="similarity">
    <text evidence="1">Belongs to the peptidase S16 family.</text>
</comment>
<dbReference type="GO" id="GO:0030163">
    <property type="term" value="P:protein catabolic process"/>
    <property type="evidence" value="ECO:0007669"/>
    <property type="project" value="InterPro"/>
</dbReference>
<keyword evidence="1 5" id="KW-0645">Protease</keyword>
<reference evidence="5 6" key="1">
    <citation type="submission" date="2019-02" db="EMBL/GenBank/DDBJ databases">
        <title>Deep-cultivation of Planctomycetes and their phenomic and genomic characterization uncovers novel biology.</title>
        <authorList>
            <person name="Wiegand S."/>
            <person name="Jogler M."/>
            <person name="Boedeker C."/>
            <person name="Pinto D."/>
            <person name="Vollmers J."/>
            <person name="Rivas-Marin E."/>
            <person name="Kohn T."/>
            <person name="Peeters S.H."/>
            <person name="Heuer A."/>
            <person name="Rast P."/>
            <person name="Oberbeckmann S."/>
            <person name="Bunk B."/>
            <person name="Jeske O."/>
            <person name="Meyerdierks A."/>
            <person name="Storesund J.E."/>
            <person name="Kallscheuer N."/>
            <person name="Luecker S."/>
            <person name="Lage O.M."/>
            <person name="Pohl T."/>
            <person name="Merkel B.J."/>
            <person name="Hornburger P."/>
            <person name="Mueller R.-W."/>
            <person name="Bruemmer F."/>
            <person name="Labrenz M."/>
            <person name="Spormann A.M."/>
            <person name="Op Den Camp H."/>
            <person name="Overmann J."/>
            <person name="Amann R."/>
            <person name="Jetten M.S.M."/>
            <person name="Mascher T."/>
            <person name="Medema M.H."/>
            <person name="Devos D.P."/>
            <person name="Kaster A.-K."/>
            <person name="Ovreas L."/>
            <person name="Rohde M."/>
            <person name="Galperin M.Y."/>
            <person name="Jogler C."/>
        </authorList>
    </citation>
    <scope>NUCLEOTIDE SEQUENCE [LARGE SCALE GENOMIC DNA]</scope>
    <source>
        <strain evidence="5 6">CA54</strain>
    </source>
</reference>
<evidence type="ECO:0000256" key="2">
    <source>
        <dbReference type="SAM" id="MobiDB-lite"/>
    </source>
</evidence>
<dbReference type="SUPFAM" id="SSF54211">
    <property type="entry name" value="Ribosomal protein S5 domain 2-like"/>
    <property type="match status" value="1"/>
</dbReference>
<evidence type="ECO:0000256" key="1">
    <source>
        <dbReference type="PROSITE-ProRule" id="PRU01122"/>
    </source>
</evidence>
<dbReference type="OrthoDB" id="2356897at2"/>
<protein>
    <recommendedName>
        <fullName evidence="1">endopeptidase La</fullName>
        <ecNumber evidence="1">3.4.21.53</ecNumber>
    </recommendedName>
</protein>
<sequence precursor="true">MMRLSTMGLIVLLLTAVLPGTGFSAGEEAAVTPISKVTVYPLAYGTRAGDDTPFGVCHAIPITVGGAPQGEIRIGIFEDKLSGASPMWRAAAWQASLTAAQLLDFNPQAMQATFTVEGKIDGPSAGALLTIGVLSAVLGDPLRDDVTMTGTINPDGMIGPVGGIPFKIEGAARAGKTTVLIPAHSRLELDPRTKEIIDLIGHGEKHGVKVIPVNDIWTAYKIFTGKPLPRPEAKELPTVSPKMSKHVLKHIPRWNKLYKSAREKYVSWPDFGHPEYANQQLASADKINKQINSLLVEGQFAPAYWDAAWSAALAWVAHEVGRYHYSNNAYGRDAAVKLMFQDQWLEKEVETTAAAIRFYRPQTFDQLSIYMEACNAFFTGLCYRSLANVIRENLPDDPDVAGVWIVAVAEQHVVCWLNMKLARDYLELADSYEGTPIPEGAPVNELSKFFLRSTEAGLSMVNELEVKKVAKKYKLNNDAAIAALSLSDPAYAMAQLGMKQIIPSLPKYFGEGKQLEYARLAAAIGLHTRAAMLIAKYYSLGVELDDNYNFVRLKRERALEDWLDDSKDQAQRAITGLGDAGIDQTTCLQIFSIARIYEGRSATDRIEALGYYFTTNVLAQVLQRLAAGEHAPELDVPQPAPLPAPLPAPIPPPSEE</sequence>
<comment type="caution">
    <text evidence="5">The sequence shown here is derived from an EMBL/GenBank/DDBJ whole genome shotgun (WGS) entry which is preliminary data.</text>
</comment>
<dbReference type="EC" id="3.4.21.53" evidence="1"/>
<dbReference type="GO" id="GO:0006508">
    <property type="term" value="P:proteolysis"/>
    <property type="evidence" value="ECO:0007669"/>
    <property type="project" value="UniProtKB-KW"/>
</dbReference>
<feature type="compositionally biased region" description="Pro residues" evidence="2">
    <location>
        <begin position="638"/>
        <end position="656"/>
    </location>
</feature>
<dbReference type="Proteomes" id="UP000320735">
    <property type="component" value="Unassembled WGS sequence"/>
</dbReference>
<keyword evidence="3" id="KW-0732">Signal</keyword>
<evidence type="ECO:0000256" key="3">
    <source>
        <dbReference type="SAM" id="SignalP"/>
    </source>
</evidence>
<proteinExistence type="inferred from homology"/>